<sequence>MGTLSVDKILKTSTGAAEFTLPATDGTAGQVMQTDGSGQLSVAALAADTVGTAQLSATGTASATTFLRGDNAWTAAALTDWAESGGSLLPSNAAYGIYLGVNTATAANLLSDYEEGTWTPTVNGTATYSTQDGVYTKIGNVVHAVFKLVSSGGAGAGQTITGLPFTASPSDEWAGCLRSSVGITWNGTAPMLNVVGTSIYGVGFNTAASTGQVDFTTFGSSDQLGGFVTYTV</sequence>
<accession>A0A382FSC4</accession>
<protein>
    <submittedName>
        <fullName evidence="1">Uncharacterized protein</fullName>
    </submittedName>
</protein>
<evidence type="ECO:0000313" key="1">
    <source>
        <dbReference type="EMBL" id="SVB65988.1"/>
    </source>
</evidence>
<gene>
    <name evidence="1" type="ORF">METZ01_LOCUS218842</name>
</gene>
<dbReference type="AlphaFoldDB" id="A0A382FSC4"/>
<organism evidence="1">
    <name type="scientific">marine metagenome</name>
    <dbReference type="NCBI Taxonomy" id="408172"/>
    <lineage>
        <taxon>unclassified sequences</taxon>
        <taxon>metagenomes</taxon>
        <taxon>ecological metagenomes</taxon>
    </lineage>
</organism>
<proteinExistence type="predicted"/>
<reference evidence="1" key="1">
    <citation type="submission" date="2018-05" db="EMBL/GenBank/DDBJ databases">
        <authorList>
            <person name="Lanie J.A."/>
            <person name="Ng W.-L."/>
            <person name="Kazmierczak K.M."/>
            <person name="Andrzejewski T.M."/>
            <person name="Davidsen T.M."/>
            <person name="Wayne K.J."/>
            <person name="Tettelin H."/>
            <person name="Glass J.I."/>
            <person name="Rusch D."/>
            <person name="Podicherti R."/>
            <person name="Tsui H.-C.T."/>
            <person name="Winkler M.E."/>
        </authorList>
    </citation>
    <scope>NUCLEOTIDE SEQUENCE</scope>
</reference>
<name>A0A382FSC4_9ZZZZ</name>
<dbReference type="EMBL" id="UINC01051616">
    <property type="protein sequence ID" value="SVB65988.1"/>
    <property type="molecule type" value="Genomic_DNA"/>
</dbReference>